<evidence type="ECO:0000313" key="2">
    <source>
        <dbReference type="Proteomes" id="UP001150603"/>
    </source>
</evidence>
<proteinExistence type="predicted"/>
<sequence length="312" mass="35375">MLVPGRTNKSCRKRWFHSLDPSLHKGPWTPEEDSLLRERVSQFPAQWSRVAEGIQGRTDDQCAKRWRESLDPEIDRGKWRPEEDRLLLEKFAEFGTQWQKIATFFQGRPGLHCRNRWRKIQRIISQKERKTGPIPENDLNRTLAAVTESVNKRKTALRTRGPSSHPSRGTDSPPASSSSAVQFDAAQDASMEGLPGDQLASQQQEHQQQLDIQTSVSTAAGGMQSSQSGNTESIGAMYMPSEQQSAGTPATTPHFEGKFIILVHILSFFFCYAVLTNKEKKKEGRGLHTLPLFLCILDSIMSARERKLMWER</sequence>
<gene>
    <name evidence="1" type="ORF">FBU59_007175</name>
</gene>
<name>A0ACC1IXR0_9FUNG</name>
<dbReference type="Proteomes" id="UP001150603">
    <property type="component" value="Unassembled WGS sequence"/>
</dbReference>
<dbReference type="EMBL" id="JANBPW010006732">
    <property type="protein sequence ID" value="KAJ1927907.1"/>
    <property type="molecule type" value="Genomic_DNA"/>
</dbReference>
<reference evidence="1" key="1">
    <citation type="submission" date="2022-07" db="EMBL/GenBank/DDBJ databases">
        <title>Phylogenomic reconstructions and comparative analyses of Kickxellomycotina fungi.</title>
        <authorList>
            <person name="Reynolds N.K."/>
            <person name="Stajich J.E."/>
            <person name="Barry K."/>
            <person name="Grigoriev I.V."/>
            <person name="Crous P."/>
            <person name="Smith M.E."/>
        </authorList>
    </citation>
    <scope>NUCLEOTIDE SEQUENCE</scope>
    <source>
        <strain evidence="1">NRRL 5244</strain>
    </source>
</reference>
<comment type="caution">
    <text evidence="1">The sequence shown here is derived from an EMBL/GenBank/DDBJ whole genome shotgun (WGS) entry which is preliminary data.</text>
</comment>
<accession>A0ACC1IXR0</accession>
<keyword evidence="2" id="KW-1185">Reference proteome</keyword>
<protein>
    <submittedName>
        <fullName evidence="1">Uncharacterized protein</fullName>
    </submittedName>
</protein>
<organism evidence="1 2">
    <name type="scientific">Linderina macrospora</name>
    <dbReference type="NCBI Taxonomy" id="4868"/>
    <lineage>
        <taxon>Eukaryota</taxon>
        <taxon>Fungi</taxon>
        <taxon>Fungi incertae sedis</taxon>
        <taxon>Zoopagomycota</taxon>
        <taxon>Kickxellomycotina</taxon>
        <taxon>Kickxellomycetes</taxon>
        <taxon>Kickxellales</taxon>
        <taxon>Kickxellaceae</taxon>
        <taxon>Linderina</taxon>
    </lineage>
</organism>
<evidence type="ECO:0000313" key="1">
    <source>
        <dbReference type="EMBL" id="KAJ1927907.1"/>
    </source>
</evidence>